<comment type="caution">
    <text evidence="2">The sequence shown here is derived from an EMBL/GenBank/DDBJ whole genome shotgun (WGS) entry which is preliminary data.</text>
</comment>
<dbReference type="Proteomes" id="UP000003340">
    <property type="component" value="Unassembled WGS sequence"/>
</dbReference>
<feature type="region of interest" description="Disordered" evidence="1">
    <location>
        <begin position="44"/>
        <end position="66"/>
    </location>
</feature>
<name>C0EIR8_9FIRM</name>
<protein>
    <submittedName>
        <fullName evidence="2">Uncharacterized protein</fullName>
    </submittedName>
</protein>
<keyword evidence="3" id="KW-1185">Reference proteome</keyword>
<dbReference type="AlphaFoldDB" id="C0EIR8"/>
<sequence length="66" mass="7677">MQQWTIFVSNCILFLIKKSWICEKQKNRVVFWGETAVLLGESPKSRRLSDTSTHRGEDLTNCSFVL</sequence>
<evidence type="ECO:0000313" key="2">
    <source>
        <dbReference type="EMBL" id="EEG28655.1"/>
    </source>
</evidence>
<evidence type="ECO:0000256" key="1">
    <source>
        <dbReference type="SAM" id="MobiDB-lite"/>
    </source>
</evidence>
<accession>C0EIR8</accession>
<evidence type="ECO:0000313" key="3">
    <source>
        <dbReference type="Proteomes" id="UP000003340"/>
    </source>
</evidence>
<reference evidence="2 3" key="1">
    <citation type="submission" date="2009-01" db="EMBL/GenBank/DDBJ databases">
        <authorList>
            <person name="Fulton L."/>
            <person name="Clifton S."/>
            <person name="Fulton B."/>
            <person name="Xu J."/>
            <person name="Minx P."/>
            <person name="Pepin K.H."/>
            <person name="Johnson M."/>
            <person name="Bhonagiri V."/>
            <person name="Nash W.E."/>
            <person name="Mardis E.R."/>
            <person name="Wilson R.K."/>
        </authorList>
    </citation>
    <scope>NUCLEOTIDE SEQUENCE [LARGE SCALE GENOMIC DNA]</scope>
    <source>
        <strain evidence="2 3">DSM 5476</strain>
    </source>
</reference>
<proteinExistence type="predicted"/>
<dbReference type="EMBL" id="ACEC01000129">
    <property type="protein sequence ID" value="EEG28655.1"/>
    <property type="molecule type" value="Genomic_DNA"/>
</dbReference>
<dbReference type="HOGENOM" id="CLU_2823532_0_0_9"/>
<gene>
    <name evidence="2" type="ORF">CLOSTMETH_03763</name>
</gene>
<feature type="compositionally biased region" description="Basic and acidic residues" evidence="1">
    <location>
        <begin position="44"/>
        <end position="58"/>
    </location>
</feature>
<reference evidence="2 3" key="2">
    <citation type="submission" date="2009-02" db="EMBL/GenBank/DDBJ databases">
        <title>Draft genome sequence of Clostridium methylpentosum (DSM 5476).</title>
        <authorList>
            <person name="Sudarsanam P."/>
            <person name="Ley R."/>
            <person name="Guruge J."/>
            <person name="Turnbaugh P.J."/>
            <person name="Mahowald M."/>
            <person name="Liep D."/>
            <person name="Gordon J."/>
        </authorList>
    </citation>
    <scope>NUCLEOTIDE SEQUENCE [LARGE SCALE GENOMIC DNA]</scope>
    <source>
        <strain evidence="2 3">DSM 5476</strain>
    </source>
</reference>
<organism evidence="2 3">
    <name type="scientific">[Clostridium] methylpentosum DSM 5476</name>
    <dbReference type="NCBI Taxonomy" id="537013"/>
    <lineage>
        <taxon>Bacteria</taxon>
        <taxon>Bacillati</taxon>
        <taxon>Bacillota</taxon>
        <taxon>Clostridia</taxon>
        <taxon>Eubacteriales</taxon>
        <taxon>Oscillospiraceae</taxon>
        <taxon>Oscillospiraceae incertae sedis</taxon>
    </lineage>
</organism>